<name>A0AC61MS05_9FIRM</name>
<keyword evidence="2" id="KW-1185">Reference proteome</keyword>
<accession>A0AC61MS05</accession>
<gene>
    <name evidence="1" type="ORF">JFY71_07685</name>
</gene>
<dbReference type="Proteomes" id="UP000595814">
    <property type="component" value="Chromosome"/>
</dbReference>
<sequence>MEGKHIHNRIASIVKELPNSEQKIGNFVLESPEKVITMSASKLAKATNTSPATVMRFCKSIGIPSFTDLKIKLSAEIELPSYSSYTDISPNESISEIKNKLLSNAYRSMEETIQILDDRIVKEVVEVIKKASIIYVFGIGASNLVAENIAQKWNRIGKTTISLLDSHQVISALISGPKDVVFIGISNSGETDEVLRIVRIAKKRKIKTIGISQFGNNSLNQEVDISVKTVKSKEAEIRSAATSSLLIQFMAIDILFYAYVAENYEDNIKKIRETKKAIDEYKDY</sequence>
<evidence type="ECO:0000313" key="1">
    <source>
        <dbReference type="EMBL" id="QQK07201.1"/>
    </source>
</evidence>
<protein>
    <submittedName>
        <fullName evidence="1">MurR/RpiR family transcriptional regulator</fullName>
    </submittedName>
</protein>
<evidence type="ECO:0000313" key="2">
    <source>
        <dbReference type="Proteomes" id="UP000595814"/>
    </source>
</evidence>
<dbReference type="EMBL" id="CP066744">
    <property type="protein sequence ID" value="QQK07201.1"/>
    <property type="molecule type" value="Genomic_DNA"/>
</dbReference>
<proteinExistence type="predicted"/>
<organism evidence="1 2">
    <name type="scientific">Miniphocaeibacter halophilus</name>
    <dbReference type="NCBI Taxonomy" id="2931922"/>
    <lineage>
        <taxon>Bacteria</taxon>
        <taxon>Bacillati</taxon>
        <taxon>Bacillota</taxon>
        <taxon>Tissierellia</taxon>
        <taxon>Tissierellales</taxon>
        <taxon>Peptoniphilaceae</taxon>
        <taxon>Miniphocaeibacter</taxon>
    </lineage>
</organism>
<reference evidence="1 2" key="1">
    <citation type="journal article" date="2022" name="Int. J. Syst. Evol. Microbiol.">
        <title>Miniphocaeibacter halophilus sp. nov., an ammonium-tolerant acetate-producing bacterium isolated from a biogas system.</title>
        <authorList>
            <person name="Schnurer A."/>
            <person name="Singh A."/>
            <person name="Bi S."/>
            <person name="Qiao W."/>
            <person name="Westerholm M."/>
        </authorList>
    </citation>
    <scope>NUCLEOTIDE SEQUENCE [LARGE SCALE GENOMIC DNA]</scope>
    <source>
        <strain evidence="1 2">AMB_01</strain>
    </source>
</reference>